<dbReference type="InterPro" id="IPR016032">
    <property type="entry name" value="Sig_transdc_resp-reg_C-effctor"/>
</dbReference>
<reference evidence="7" key="1">
    <citation type="journal article" date="2011" name="Stand. Genomic Sci.">
        <title>Genome sequence of the filamentous, gliding Thiothrix nivea neotype strain (JP2(T)).</title>
        <authorList>
            <person name="Lapidus A."/>
            <person name="Nolan M."/>
            <person name="Lucas S."/>
            <person name="Glavina Del Rio T."/>
            <person name="Tice H."/>
            <person name="Cheng J.F."/>
            <person name="Tapia R."/>
            <person name="Han C."/>
            <person name="Goodwin L."/>
            <person name="Pitluck S."/>
            <person name="Liolios K."/>
            <person name="Pagani I."/>
            <person name="Ivanova N."/>
            <person name="Huntemann M."/>
            <person name="Mavromatis K."/>
            <person name="Mikhailova N."/>
            <person name="Pati A."/>
            <person name="Chen A."/>
            <person name="Palaniappan K."/>
            <person name="Land M."/>
            <person name="Brambilla E.M."/>
            <person name="Rohde M."/>
            <person name="Abt B."/>
            <person name="Verbarg S."/>
            <person name="Goker M."/>
            <person name="Bristow J."/>
            <person name="Eisen J.A."/>
            <person name="Markowitz V."/>
            <person name="Hugenholtz P."/>
            <person name="Kyrpides N.C."/>
            <person name="Klenk H.P."/>
            <person name="Woyke T."/>
        </authorList>
    </citation>
    <scope>NUCLEOTIDE SEQUENCE [LARGE SCALE GENOMIC DNA]</scope>
    <source>
        <strain evidence="7">ATCC 35100 / DSM 5205 / JP2</strain>
    </source>
</reference>
<organism evidence="6 7">
    <name type="scientific">Thiothrix nivea (strain ATCC 35100 / DSM 5205 / JP2)</name>
    <dbReference type="NCBI Taxonomy" id="870187"/>
    <lineage>
        <taxon>Bacteria</taxon>
        <taxon>Pseudomonadati</taxon>
        <taxon>Pseudomonadota</taxon>
        <taxon>Gammaproteobacteria</taxon>
        <taxon>Thiotrichales</taxon>
        <taxon>Thiotrichaceae</taxon>
        <taxon>Thiothrix</taxon>
    </lineage>
</organism>
<dbReference type="Gene3D" id="1.10.10.10">
    <property type="entry name" value="Winged helix-like DNA-binding domain superfamily/Winged helix DNA-binding domain"/>
    <property type="match status" value="1"/>
</dbReference>
<keyword evidence="2" id="KW-0238">DNA-binding</keyword>
<proteinExistence type="predicted"/>
<dbReference type="SMART" id="SM00448">
    <property type="entry name" value="REC"/>
    <property type="match status" value="1"/>
</dbReference>
<dbReference type="OrthoDB" id="9796655at2"/>
<dbReference type="InterPro" id="IPR001789">
    <property type="entry name" value="Sig_transdc_resp-reg_receiver"/>
</dbReference>
<dbReference type="InterPro" id="IPR011006">
    <property type="entry name" value="CheY-like_superfamily"/>
</dbReference>
<evidence type="ECO:0000256" key="3">
    <source>
        <dbReference type="PROSITE-ProRule" id="PRU00169"/>
    </source>
</evidence>
<evidence type="ECO:0000313" key="6">
    <source>
        <dbReference type="EMBL" id="EIJ34066.1"/>
    </source>
</evidence>
<sequence length="225" mass="24702">MQEALVVEDVAESGRWLRCLLEEAFPGIKVSVCRNCRSSVEYLSANHPDLALVDINLPDGNGLHLIPHILQTSPQASVIVTTILDDQEHILTALQAGAHGYLLKDLSEQQFIRKLRGILKGDPPLSPKVARKVLQYFNGNGASATNKDMTASPTATEVEGLSEREREVFVLIAKGLSRKEVAELLHLSDNTIATHVRNVYRKLNISSRAEAALEACRLGLISTEF</sequence>
<dbReference type="PANTHER" id="PTHR43214">
    <property type="entry name" value="TWO-COMPONENT RESPONSE REGULATOR"/>
    <property type="match status" value="1"/>
</dbReference>
<dbReference type="InterPro" id="IPR000792">
    <property type="entry name" value="Tscrpt_reg_LuxR_C"/>
</dbReference>
<dbReference type="SMART" id="SM00421">
    <property type="entry name" value="HTH_LUXR"/>
    <property type="match status" value="1"/>
</dbReference>
<dbReference type="PROSITE" id="PS50043">
    <property type="entry name" value="HTH_LUXR_2"/>
    <property type="match status" value="1"/>
</dbReference>
<dbReference type="Gene3D" id="3.40.50.2300">
    <property type="match status" value="1"/>
</dbReference>
<dbReference type="PROSITE" id="PS50110">
    <property type="entry name" value="RESPONSE_REGULATORY"/>
    <property type="match status" value="1"/>
</dbReference>
<keyword evidence="7" id="KW-1185">Reference proteome</keyword>
<evidence type="ECO:0000259" key="4">
    <source>
        <dbReference type="PROSITE" id="PS50043"/>
    </source>
</evidence>
<dbReference type="AlphaFoldDB" id="A0A656HF11"/>
<dbReference type="SUPFAM" id="SSF52172">
    <property type="entry name" value="CheY-like"/>
    <property type="match status" value="1"/>
</dbReference>
<protein>
    <submittedName>
        <fullName evidence="6">Two component transcriptional regulator, LuxR family</fullName>
    </submittedName>
</protein>
<feature type="domain" description="HTH luxR-type" evidence="4">
    <location>
        <begin position="154"/>
        <end position="219"/>
    </location>
</feature>
<dbReference type="CDD" id="cd06170">
    <property type="entry name" value="LuxR_C_like"/>
    <property type="match status" value="1"/>
</dbReference>
<dbReference type="RefSeq" id="WP_002708009.1">
    <property type="nucleotide sequence ID" value="NZ_JH651384.1"/>
</dbReference>
<dbReference type="Pfam" id="PF00196">
    <property type="entry name" value="GerE"/>
    <property type="match status" value="1"/>
</dbReference>
<dbReference type="PRINTS" id="PR00038">
    <property type="entry name" value="HTHLUXR"/>
</dbReference>
<dbReference type="Pfam" id="PF00072">
    <property type="entry name" value="Response_reg"/>
    <property type="match status" value="1"/>
</dbReference>
<dbReference type="InterPro" id="IPR058245">
    <property type="entry name" value="NreC/VraR/RcsB-like_REC"/>
</dbReference>
<evidence type="ECO:0000259" key="5">
    <source>
        <dbReference type="PROSITE" id="PS50110"/>
    </source>
</evidence>
<feature type="domain" description="Response regulatory" evidence="5">
    <location>
        <begin position="3"/>
        <end position="119"/>
    </location>
</feature>
<accession>A0A656HF11</accession>
<dbReference type="GO" id="GO:0000160">
    <property type="term" value="P:phosphorelay signal transduction system"/>
    <property type="evidence" value="ECO:0007669"/>
    <property type="project" value="InterPro"/>
</dbReference>
<dbReference type="GO" id="GO:0006355">
    <property type="term" value="P:regulation of DNA-templated transcription"/>
    <property type="evidence" value="ECO:0007669"/>
    <property type="project" value="InterPro"/>
</dbReference>
<dbReference type="InterPro" id="IPR039420">
    <property type="entry name" value="WalR-like"/>
</dbReference>
<dbReference type="EMBL" id="JH651384">
    <property type="protein sequence ID" value="EIJ34066.1"/>
    <property type="molecule type" value="Genomic_DNA"/>
</dbReference>
<evidence type="ECO:0000256" key="1">
    <source>
        <dbReference type="ARBA" id="ARBA00022553"/>
    </source>
</evidence>
<evidence type="ECO:0000313" key="7">
    <source>
        <dbReference type="Proteomes" id="UP000005317"/>
    </source>
</evidence>
<feature type="modified residue" description="4-aspartylphosphate" evidence="3">
    <location>
        <position position="54"/>
    </location>
</feature>
<dbReference type="SUPFAM" id="SSF46894">
    <property type="entry name" value="C-terminal effector domain of the bipartite response regulators"/>
    <property type="match status" value="1"/>
</dbReference>
<dbReference type="Proteomes" id="UP000005317">
    <property type="component" value="Unassembled WGS sequence"/>
</dbReference>
<dbReference type="InterPro" id="IPR036388">
    <property type="entry name" value="WH-like_DNA-bd_sf"/>
</dbReference>
<gene>
    <name evidence="6" type="ORF">Thini_1463</name>
</gene>
<dbReference type="GO" id="GO:0003677">
    <property type="term" value="F:DNA binding"/>
    <property type="evidence" value="ECO:0007669"/>
    <property type="project" value="UniProtKB-KW"/>
</dbReference>
<evidence type="ECO:0000256" key="2">
    <source>
        <dbReference type="ARBA" id="ARBA00023125"/>
    </source>
</evidence>
<dbReference type="CDD" id="cd17535">
    <property type="entry name" value="REC_NarL-like"/>
    <property type="match status" value="1"/>
</dbReference>
<name>A0A656HF11_THINJ</name>
<keyword evidence="1 3" id="KW-0597">Phosphoprotein</keyword>